<dbReference type="NCBIfam" id="NF008598">
    <property type="entry name" value="PRK11565.1"/>
    <property type="match status" value="1"/>
</dbReference>
<keyword evidence="3 10" id="KW-0560">Oxidoreductase</keyword>
<reference evidence="9 12" key="3">
    <citation type="journal article" date="2017" name="Nat. Microbiol.">
        <title>Natural product diversity associated with the nematode symbionts Photorhabdus and Xenorhabdus.</title>
        <authorList>
            <person name="Tobias N.J."/>
            <person name="Wolff H."/>
            <person name="Djahanschiri B."/>
            <person name="Grundmann F."/>
            <person name="Kronenwerth M."/>
            <person name="Shi Y.M."/>
            <person name="Simonyi S."/>
            <person name="Grun P."/>
            <person name="Shapiro-Ilan D."/>
            <person name="Pidot S.J."/>
            <person name="Stinear T.P."/>
            <person name="Ebersberger I."/>
            <person name="Bode H.B."/>
        </authorList>
    </citation>
    <scope>NUCLEOTIDE SEQUENCE [LARGE SCALE GENOMIC DNA]</scope>
    <source>
        <strain evidence="9 12">DSM 16336</strain>
    </source>
</reference>
<evidence type="ECO:0000313" key="12">
    <source>
        <dbReference type="Proteomes" id="UP000224871"/>
    </source>
</evidence>
<feature type="site" description="Lowers pKa of active site Tyr" evidence="7">
    <location>
        <position position="76"/>
    </location>
</feature>
<dbReference type="OrthoDB" id="9804790at2"/>
<dbReference type="SUPFAM" id="SSF51430">
    <property type="entry name" value="NAD(P)-linked oxidoreductase"/>
    <property type="match status" value="1"/>
</dbReference>
<dbReference type="InterPro" id="IPR023210">
    <property type="entry name" value="NADP_OxRdtase_dom"/>
</dbReference>
<name>A0A1N6N1M5_9GAMM</name>
<dbReference type="InterPro" id="IPR020471">
    <property type="entry name" value="AKR"/>
</dbReference>
<evidence type="ECO:0000256" key="1">
    <source>
        <dbReference type="ARBA" id="ARBA00007905"/>
    </source>
</evidence>
<dbReference type="InterPro" id="IPR036812">
    <property type="entry name" value="NAD(P)_OxRdtase_dom_sf"/>
</dbReference>
<evidence type="ECO:0000313" key="11">
    <source>
        <dbReference type="Proteomes" id="UP000196435"/>
    </source>
</evidence>
<keyword evidence="2" id="KW-0521">NADP</keyword>
<keyword evidence="12" id="KW-1185">Reference proteome</keyword>
<dbReference type="PROSITE" id="PS00798">
    <property type="entry name" value="ALDOKETO_REDUCTASE_1"/>
    <property type="match status" value="1"/>
</dbReference>
<evidence type="ECO:0000256" key="6">
    <source>
        <dbReference type="PIRSR" id="PIRSR000097-2"/>
    </source>
</evidence>
<reference evidence="11" key="1">
    <citation type="submission" date="2016-12" db="EMBL/GenBank/DDBJ databases">
        <authorList>
            <person name="Gaudriault S."/>
        </authorList>
    </citation>
    <scope>NUCLEOTIDE SEQUENCE [LARGE SCALE GENOMIC DNA]</scope>
    <source>
        <strain evidence="11">HGB1681 (deposited as PTA-6826 in the American Type Culture Collection)</strain>
    </source>
</reference>
<feature type="active site" description="Proton donor" evidence="5">
    <location>
        <position position="51"/>
    </location>
</feature>
<dbReference type="PIRSF" id="PIRSF000097">
    <property type="entry name" value="AKR"/>
    <property type="match status" value="1"/>
</dbReference>
<dbReference type="PROSITE" id="PS00063">
    <property type="entry name" value="ALDOKETO_REDUCTASE_3"/>
    <property type="match status" value="1"/>
</dbReference>
<dbReference type="Pfam" id="PF00248">
    <property type="entry name" value="Aldo_ket_red"/>
    <property type="match status" value="1"/>
</dbReference>
<organism evidence="10 11">
    <name type="scientific">Xenorhabdus innexi</name>
    <dbReference type="NCBI Taxonomy" id="290109"/>
    <lineage>
        <taxon>Bacteria</taxon>
        <taxon>Pseudomonadati</taxon>
        <taxon>Pseudomonadota</taxon>
        <taxon>Gammaproteobacteria</taxon>
        <taxon>Enterobacterales</taxon>
        <taxon>Morganellaceae</taxon>
        <taxon>Xenorhabdus</taxon>
    </lineage>
</organism>
<dbReference type="EMBL" id="NIBU01000010">
    <property type="protein sequence ID" value="PHM37020.1"/>
    <property type="molecule type" value="Genomic_DNA"/>
</dbReference>
<comment type="similarity">
    <text evidence="1">Belongs to the aldo/keto reductase family.</text>
</comment>
<gene>
    <name evidence="10" type="primary">dkgA</name>
    <name evidence="9" type="ORF">Xinn_01291</name>
    <name evidence="10" type="ORF">XIS1_890082</name>
</gene>
<comment type="catalytic activity">
    <reaction evidence="4">
        <text>hydroxyacetone + NADP(+) = methylglyoxal + NADPH + H(+)</text>
        <dbReference type="Rhea" id="RHEA:27986"/>
        <dbReference type="ChEBI" id="CHEBI:15378"/>
        <dbReference type="ChEBI" id="CHEBI:17158"/>
        <dbReference type="ChEBI" id="CHEBI:27957"/>
        <dbReference type="ChEBI" id="CHEBI:57783"/>
        <dbReference type="ChEBI" id="CHEBI:58349"/>
    </reaction>
</comment>
<dbReference type="AlphaFoldDB" id="A0A1N6N1M5"/>
<feature type="domain" description="NADP-dependent oxidoreductase" evidence="8">
    <location>
        <begin position="18"/>
        <end position="261"/>
    </location>
</feature>
<evidence type="ECO:0000256" key="4">
    <source>
        <dbReference type="ARBA" id="ARBA00049445"/>
    </source>
</evidence>
<sequence>MGQQTIIKLVDGNLMPQLGLGVWQASNEQVVKAIHTALSVGYRSIDTAAIYHNETGVGKALRESDIPREEIFITTKLWNDRHHDAKIALQESLDRLQLDYIDLFLIHWPVPQQDKYVETWKQFIELKEAGLTRSIGVCNFHIEHLQRLFSETGIVPAINQIELHPLMQQRQLHSWNATHHIITESWSPLSRGGKGVFDHPLVESLAIKYDKTPAQIVIRWHLDSGMIAIPKSITPSRIKENFDVFDFRLEKEDLTTIARLDIGKRLGPNPDTYNLTVLNLG</sequence>
<feature type="binding site" evidence="6">
    <location>
        <position position="107"/>
    </location>
    <ligand>
        <name>substrate</name>
    </ligand>
</feature>
<dbReference type="PANTHER" id="PTHR43827">
    <property type="entry name" value="2,5-DIKETO-D-GLUCONIC ACID REDUCTASE"/>
    <property type="match status" value="1"/>
</dbReference>
<protein>
    <submittedName>
        <fullName evidence="9">2,5-didehydrogluconate reductase A</fullName>
        <ecNumber evidence="9 10">1.1.1.274</ecNumber>
    </submittedName>
    <submittedName>
        <fullName evidence="10">2,5-diketo-D-gluconic acid reductase A</fullName>
    </submittedName>
</protein>
<reference evidence="10" key="2">
    <citation type="submission" date="2016-12" db="EMBL/GenBank/DDBJ databases">
        <authorList>
            <person name="Song W.-J."/>
            <person name="Kurnit D.M."/>
        </authorList>
    </citation>
    <scope>NUCLEOTIDE SEQUENCE [LARGE SCALE GENOMIC DNA]</scope>
    <source>
        <strain evidence="10">HGB1681</strain>
    </source>
</reference>
<proteinExistence type="inferred from homology"/>
<dbReference type="GO" id="GO:0050580">
    <property type="term" value="F:2,5-didehydrogluconate reductase activity"/>
    <property type="evidence" value="ECO:0007669"/>
    <property type="project" value="UniProtKB-EC"/>
</dbReference>
<accession>A0A1N6N1M5</accession>
<dbReference type="Gene3D" id="3.20.20.100">
    <property type="entry name" value="NADP-dependent oxidoreductase domain"/>
    <property type="match status" value="1"/>
</dbReference>
<dbReference type="RefSeq" id="WP_086954235.1">
    <property type="nucleotide sequence ID" value="NZ_CAWNQC010000002.1"/>
</dbReference>
<dbReference type="EC" id="1.1.1.274" evidence="9 10"/>
<evidence type="ECO:0000313" key="9">
    <source>
        <dbReference type="EMBL" id="PHM37020.1"/>
    </source>
</evidence>
<evidence type="ECO:0000259" key="8">
    <source>
        <dbReference type="Pfam" id="PF00248"/>
    </source>
</evidence>
<dbReference type="InterPro" id="IPR018170">
    <property type="entry name" value="Aldo/ket_reductase_CS"/>
</dbReference>
<dbReference type="FunFam" id="3.20.20.100:FF:000002">
    <property type="entry name" value="2,5-diketo-D-gluconic acid reductase A"/>
    <property type="match status" value="1"/>
</dbReference>
<dbReference type="PANTHER" id="PTHR43827:SF3">
    <property type="entry name" value="NADP-DEPENDENT OXIDOREDUCTASE DOMAIN-CONTAINING PROTEIN"/>
    <property type="match status" value="1"/>
</dbReference>
<evidence type="ECO:0000256" key="5">
    <source>
        <dbReference type="PIRSR" id="PIRSR000097-1"/>
    </source>
</evidence>
<dbReference type="PRINTS" id="PR00069">
    <property type="entry name" value="ALDKETRDTASE"/>
</dbReference>
<dbReference type="Proteomes" id="UP000196435">
    <property type="component" value="Unassembled WGS sequence"/>
</dbReference>
<evidence type="ECO:0000256" key="7">
    <source>
        <dbReference type="PIRSR" id="PIRSR000097-3"/>
    </source>
</evidence>
<dbReference type="PROSITE" id="PS00062">
    <property type="entry name" value="ALDOKETO_REDUCTASE_2"/>
    <property type="match status" value="1"/>
</dbReference>
<evidence type="ECO:0000256" key="2">
    <source>
        <dbReference type="ARBA" id="ARBA00022857"/>
    </source>
</evidence>
<evidence type="ECO:0000313" key="10">
    <source>
        <dbReference type="EMBL" id="SIP74934.1"/>
    </source>
</evidence>
<dbReference type="EMBL" id="FTLG01000235">
    <property type="protein sequence ID" value="SIP74934.1"/>
    <property type="molecule type" value="Genomic_DNA"/>
</dbReference>
<evidence type="ECO:0000256" key="3">
    <source>
        <dbReference type="ARBA" id="ARBA00023002"/>
    </source>
</evidence>
<dbReference type="Proteomes" id="UP000224871">
    <property type="component" value="Unassembled WGS sequence"/>
</dbReference>